<dbReference type="STRING" id="1314790.A0A1Y1XSP8"/>
<dbReference type="EMBL" id="MCFE01000498">
    <property type="protein sequence ID" value="ORX88787.1"/>
    <property type="molecule type" value="Genomic_DNA"/>
</dbReference>
<evidence type="ECO:0000256" key="1">
    <source>
        <dbReference type="SAM" id="MobiDB-lite"/>
    </source>
</evidence>
<evidence type="ECO:0000256" key="2">
    <source>
        <dbReference type="SAM" id="SignalP"/>
    </source>
</evidence>
<feature type="signal peptide" evidence="2">
    <location>
        <begin position="1"/>
        <end position="24"/>
    </location>
</feature>
<keyword evidence="5" id="KW-1185">Reference proteome</keyword>
<evidence type="ECO:0000259" key="3">
    <source>
        <dbReference type="PROSITE" id="PS50188"/>
    </source>
</evidence>
<feature type="compositionally biased region" description="Gly residues" evidence="1">
    <location>
        <begin position="27"/>
        <end position="100"/>
    </location>
</feature>
<dbReference type="InterPro" id="IPR043136">
    <property type="entry name" value="B30.2/SPRY_sf"/>
</dbReference>
<feature type="chain" id="PRO_5012440601" evidence="2">
    <location>
        <begin position="25"/>
        <end position="472"/>
    </location>
</feature>
<dbReference type="PANTHER" id="PTHR12864">
    <property type="entry name" value="RAN BINDING PROTEIN 9-RELATED"/>
    <property type="match status" value="1"/>
</dbReference>
<dbReference type="AlphaFoldDB" id="A0A1Y1XSP8"/>
<dbReference type="OrthoDB" id="258495at2759"/>
<dbReference type="PROSITE" id="PS50188">
    <property type="entry name" value="B302_SPRY"/>
    <property type="match status" value="1"/>
</dbReference>
<organism evidence="4 5">
    <name type="scientific">Basidiobolus meristosporus CBS 931.73</name>
    <dbReference type="NCBI Taxonomy" id="1314790"/>
    <lineage>
        <taxon>Eukaryota</taxon>
        <taxon>Fungi</taxon>
        <taxon>Fungi incertae sedis</taxon>
        <taxon>Zoopagomycota</taxon>
        <taxon>Entomophthoromycotina</taxon>
        <taxon>Basidiobolomycetes</taxon>
        <taxon>Basidiobolales</taxon>
        <taxon>Basidiobolaceae</taxon>
        <taxon>Basidiobolus</taxon>
    </lineage>
</organism>
<dbReference type="InterPro" id="IPR050618">
    <property type="entry name" value="Ubq-SigPath_Reg"/>
</dbReference>
<sequence length="472" mass="50171">MKFSFLLSSFYLVLLLGLTQKAFSKGGGGGIGNGDGRTGGGSGGRIGGGGGGSGRIGGGGGGSGRIGGGGGGGERTGGGGGGERTGGGGDGGGERIGGGKNESHPGNTNASPPLILVPFVLIYALGSSILKSCRCGFRRSEKNRTYQQLSSTPLLVEPSYPSYTNPNLVSKKSNNVLLLPPPVYVNILPDTTPNYYYSTNNATEEQFEAGLKFSRDFPPSTSPPSLEELNYLGHYKHLALSNWLISPLLHEYISTPASMRFHNGSVVNTSNIHFHSRGNDLSIQTQLPLPASLNNALLLDTICQDPEQCPVESITSISYFEVTILAKPDPDTVFAIGLATRPYPHFRLPGWNAHSVGYHSDDGRRFVDDGYGGRDYSGPFGAGDVVGCGYDRTTGDVFFTRNGVNLGVARQGMWHLVFPTLGADGDVQIRVNFGEYPFKYFSLNPTVAHYPHYSPQANQQGNQPGLMDYWDV</sequence>
<gene>
    <name evidence="4" type="ORF">K493DRAFT_74558</name>
</gene>
<dbReference type="SMART" id="SM00449">
    <property type="entry name" value="SPRY"/>
    <property type="match status" value="1"/>
</dbReference>
<dbReference type="InterPro" id="IPR013320">
    <property type="entry name" value="ConA-like_dom_sf"/>
</dbReference>
<dbReference type="InterPro" id="IPR001870">
    <property type="entry name" value="B30.2/SPRY"/>
</dbReference>
<comment type="caution">
    <text evidence="4">The sequence shown here is derived from an EMBL/GenBank/DDBJ whole genome shotgun (WGS) entry which is preliminary data.</text>
</comment>
<dbReference type="Pfam" id="PF00622">
    <property type="entry name" value="SPRY"/>
    <property type="match status" value="1"/>
</dbReference>
<proteinExistence type="predicted"/>
<feature type="domain" description="B30.2/SPRY" evidence="3">
    <location>
        <begin position="241"/>
        <end position="438"/>
    </location>
</feature>
<dbReference type="SUPFAM" id="SSF49899">
    <property type="entry name" value="Concanavalin A-like lectins/glucanases"/>
    <property type="match status" value="1"/>
</dbReference>
<evidence type="ECO:0000313" key="5">
    <source>
        <dbReference type="Proteomes" id="UP000193498"/>
    </source>
</evidence>
<protein>
    <submittedName>
        <fullName evidence="4">SPRY-domain-containing protein</fullName>
    </submittedName>
</protein>
<name>A0A1Y1XSP8_9FUNG</name>
<dbReference type="Proteomes" id="UP000193498">
    <property type="component" value="Unassembled WGS sequence"/>
</dbReference>
<accession>A0A1Y1XSP8</accession>
<reference evidence="4 5" key="1">
    <citation type="submission" date="2016-07" db="EMBL/GenBank/DDBJ databases">
        <title>Pervasive Adenine N6-methylation of Active Genes in Fungi.</title>
        <authorList>
            <consortium name="DOE Joint Genome Institute"/>
            <person name="Mondo S.J."/>
            <person name="Dannebaum R.O."/>
            <person name="Kuo R.C."/>
            <person name="Labutti K."/>
            <person name="Haridas S."/>
            <person name="Kuo A."/>
            <person name="Salamov A."/>
            <person name="Ahrendt S.R."/>
            <person name="Lipzen A."/>
            <person name="Sullivan W."/>
            <person name="Andreopoulos W.B."/>
            <person name="Clum A."/>
            <person name="Lindquist E."/>
            <person name="Daum C."/>
            <person name="Ramamoorthy G.K."/>
            <person name="Gryganskyi A."/>
            <person name="Culley D."/>
            <person name="Magnuson J.K."/>
            <person name="James T.Y."/>
            <person name="O'Malley M.A."/>
            <person name="Stajich J.E."/>
            <person name="Spatafora J.W."/>
            <person name="Visel A."/>
            <person name="Grigoriev I.V."/>
        </authorList>
    </citation>
    <scope>NUCLEOTIDE SEQUENCE [LARGE SCALE GENOMIC DNA]</scope>
    <source>
        <strain evidence="4 5">CBS 931.73</strain>
    </source>
</reference>
<feature type="region of interest" description="Disordered" evidence="1">
    <location>
        <begin position="27"/>
        <end position="110"/>
    </location>
</feature>
<evidence type="ECO:0000313" key="4">
    <source>
        <dbReference type="EMBL" id="ORX88787.1"/>
    </source>
</evidence>
<dbReference type="Gene3D" id="2.60.120.920">
    <property type="match status" value="1"/>
</dbReference>
<dbReference type="InterPro" id="IPR003877">
    <property type="entry name" value="SPRY_dom"/>
</dbReference>
<keyword evidence="2" id="KW-0732">Signal</keyword>
<dbReference type="InParanoid" id="A0A1Y1XSP8"/>